<evidence type="ECO:0000259" key="1">
    <source>
        <dbReference type="Pfam" id="PF01869"/>
    </source>
</evidence>
<dbReference type="InterPro" id="IPR043129">
    <property type="entry name" value="ATPase_NBD"/>
</dbReference>
<gene>
    <name evidence="2" type="ORF">GCM10009550_44920</name>
</gene>
<comment type="caution">
    <text evidence="2">The sequence shown here is derived from an EMBL/GenBank/DDBJ whole genome shotgun (WGS) entry which is preliminary data.</text>
</comment>
<organism evidence="2 3">
    <name type="scientific">Actinocorallia libanotica</name>
    <dbReference type="NCBI Taxonomy" id="46162"/>
    <lineage>
        <taxon>Bacteria</taxon>
        <taxon>Bacillati</taxon>
        <taxon>Actinomycetota</taxon>
        <taxon>Actinomycetes</taxon>
        <taxon>Streptosporangiales</taxon>
        <taxon>Thermomonosporaceae</taxon>
        <taxon>Actinocorallia</taxon>
    </lineage>
</organism>
<dbReference type="EMBL" id="BAAAHH010000019">
    <property type="protein sequence ID" value="GAA0957469.1"/>
    <property type="molecule type" value="Genomic_DNA"/>
</dbReference>
<dbReference type="SUPFAM" id="SSF53067">
    <property type="entry name" value="Actin-like ATPase domain"/>
    <property type="match status" value="2"/>
</dbReference>
<keyword evidence="3" id="KW-1185">Reference proteome</keyword>
<dbReference type="PANTHER" id="PTHR43190:SF3">
    <property type="entry name" value="N-ACETYL-D-GLUCOSAMINE KINASE"/>
    <property type="match status" value="1"/>
</dbReference>
<dbReference type="InterPro" id="IPR052519">
    <property type="entry name" value="Euk-type_GlcNAc_Kinase"/>
</dbReference>
<name>A0ABP4BYY3_9ACTN</name>
<proteinExistence type="predicted"/>
<dbReference type="Pfam" id="PF01869">
    <property type="entry name" value="BcrAD_BadFG"/>
    <property type="match status" value="1"/>
</dbReference>
<protein>
    <submittedName>
        <fullName evidence="2">BadF/BadG/BcrA/BcrD ATPase family protein</fullName>
    </submittedName>
</protein>
<dbReference type="RefSeq" id="WP_344242869.1">
    <property type="nucleotide sequence ID" value="NZ_BAAAHH010000019.1"/>
</dbReference>
<sequence>MDSVAPNEARDHYVIGIDAGGTNTRCALATLDGTVIGTGSGPGANPNSGGDPENALYTALDEATQGVDRSKVAAGVFGIAGAGAAGRPLLLSASRKAWGELGMKGEPEVFTDIAINFASGTAASCGIVVFAGTGAGAAVVSDGEILRRADGYGYLLGDEGSAVWIGRCGAKAALSAMDGRGAPTVLAEEVPRALLGSEVLADLMPRRLAMAGRGLPPAGPRPYSPLLTQAIVKEVYGRPPASIGRLGPVVSRAAEAGDEVAMKIVEEAADWLLMDVDAVRPALPEPDAATAPVVMAGSVLGRGPVARLVGEGLRERFGVEPQQAGDGAAGAARMAIRRLAG</sequence>
<dbReference type="Gene3D" id="3.30.420.40">
    <property type="match status" value="2"/>
</dbReference>
<evidence type="ECO:0000313" key="2">
    <source>
        <dbReference type="EMBL" id="GAA0957469.1"/>
    </source>
</evidence>
<dbReference type="InterPro" id="IPR002731">
    <property type="entry name" value="ATPase_BadF"/>
</dbReference>
<feature type="domain" description="ATPase BadF/BadG/BcrA/BcrD type" evidence="1">
    <location>
        <begin position="15"/>
        <end position="334"/>
    </location>
</feature>
<reference evidence="3" key="1">
    <citation type="journal article" date="2019" name="Int. J. Syst. Evol. Microbiol.">
        <title>The Global Catalogue of Microorganisms (GCM) 10K type strain sequencing project: providing services to taxonomists for standard genome sequencing and annotation.</title>
        <authorList>
            <consortium name="The Broad Institute Genomics Platform"/>
            <consortium name="The Broad Institute Genome Sequencing Center for Infectious Disease"/>
            <person name="Wu L."/>
            <person name="Ma J."/>
        </authorList>
    </citation>
    <scope>NUCLEOTIDE SEQUENCE [LARGE SCALE GENOMIC DNA]</scope>
    <source>
        <strain evidence="3">JCM 10696</strain>
    </source>
</reference>
<evidence type="ECO:0000313" key="3">
    <source>
        <dbReference type="Proteomes" id="UP001500665"/>
    </source>
</evidence>
<accession>A0ABP4BYY3</accession>
<dbReference type="PANTHER" id="PTHR43190">
    <property type="entry name" value="N-ACETYL-D-GLUCOSAMINE KINASE"/>
    <property type="match status" value="1"/>
</dbReference>
<dbReference type="Proteomes" id="UP001500665">
    <property type="component" value="Unassembled WGS sequence"/>
</dbReference>